<proteinExistence type="predicted"/>
<keyword evidence="2" id="KW-1185">Reference proteome</keyword>
<sequence>MIIVMMKRGSTSYFRSKNNFFNLVVVFGASGVGCGYHCSYVNDEICDEPSFYSLSFYIGYNDSTVVDDDVRTVSIAGGACMETLDREPPIDVYTFPKNNLFYYSVDEYIGKSIDLTYLSVASQRYGLTIQTNVTINIEQTQNYYKVIVDHKDSSFTARLS</sequence>
<dbReference type="AlphaFoldDB" id="D3BC05"/>
<name>D3BC05_HETP5</name>
<dbReference type="EMBL" id="ADBJ01000026">
    <property type="protein sequence ID" value="EFA81188.1"/>
    <property type="molecule type" value="Genomic_DNA"/>
</dbReference>
<comment type="caution">
    <text evidence="1">The sequence shown here is derived from an EMBL/GenBank/DDBJ whole genome shotgun (WGS) entry which is preliminary data.</text>
</comment>
<gene>
    <name evidence="1" type="ORF">PPL_06025</name>
</gene>
<dbReference type="PROSITE" id="PS51257">
    <property type="entry name" value="PROKAR_LIPOPROTEIN"/>
    <property type="match status" value="1"/>
</dbReference>
<evidence type="ECO:0000313" key="2">
    <source>
        <dbReference type="Proteomes" id="UP000001396"/>
    </source>
</evidence>
<dbReference type="Proteomes" id="UP000001396">
    <property type="component" value="Unassembled WGS sequence"/>
</dbReference>
<dbReference type="GeneID" id="31361509"/>
<dbReference type="InParanoid" id="D3BC05"/>
<protein>
    <submittedName>
        <fullName evidence="1">Uncharacterized protein</fullName>
    </submittedName>
</protein>
<dbReference type="RefSeq" id="XP_020433306.1">
    <property type="nucleotide sequence ID" value="XM_020576894.1"/>
</dbReference>
<accession>D3BC05</accession>
<evidence type="ECO:0000313" key="1">
    <source>
        <dbReference type="EMBL" id="EFA81188.1"/>
    </source>
</evidence>
<organism evidence="1 2">
    <name type="scientific">Heterostelium pallidum (strain ATCC 26659 / Pp 5 / PN500)</name>
    <name type="common">Cellular slime mold</name>
    <name type="synonym">Polysphondylium pallidum</name>
    <dbReference type="NCBI Taxonomy" id="670386"/>
    <lineage>
        <taxon>Eukaryota</taxon>
        <taxon>Amoebozoa</taxon>
        <taxon>Evosea</taxon>
        <taxon>Eumycetozoa</taxon>
        <taxon>Dictyostelia</taxon>
        <taxon>Acytosteliales</taxon>
        <taxon>Acytosteliaceae</taxon>
        <taxon>Heterostelium</taxon>
    </lineage>
</organism>
<reference evidence="1 2" key="1">
    <citation type="journal article" date="2011" name="Genome Res.">
        <title>Phylogeny-wide analysis of social amoeba genomes highlights ancient origins for complex intercellular communication.</title>
        <authorList>
            <person name="Heidel A.J."/>
            <person name="Lawal H.M."/>
            <person name="Felder M."/>
            <person name="Schilde C."/>
            <person name="Helps N.R."/>
            <person name="Tunggal B."/>
            <person name="Rivero F."/>
            <person name="John U."/>
            <person name="Schleicher M."/>
            <person name="Eichinger L."/>
            <person name="Platzer M."/>
            <person name="Noegel A.A."/>
            <person name="Schaap P."/>
            <person name="Gloeckner G."/>
        </authorList>
    </citation>
    <scope>NUCLEOTIDE SEQUENCE [LARGE SCALE GENOMIC DNA]</scope>
    <source>
        <strain evidence="2">ATCC 26659 / Pp 5 / PN500</strain>
    </source>
</reference>